<evidence type="ECO:0000313" key="3">
    <source>
        <dbReference type="Proteomes" id="UP000277582"/>
    </source>
</evidence>
<dbReference type="AlphaFoldDB" id="A0A3R9QT08"/>
<evidence type="ECO:0000256" key="1">
    <source>
        <dbReference type="SAM" id="Phobius"/>
    </source>
</evidence>
<keyword evidence="3" id="KW-1185">Reference proteome</keyword>
<feature type="transmembrane region" description="Helical" evidence="1">
    <location>
        <begin position="40"/>
        <end position="63"/>
    </location>
</feature>
<feature type="transmembrane region" description="Helical" evidence="1">
    <location>
        <begin position="75"/>
        <end position="97"/>
    </location>
</feature>
<accession>A0A3R9QT08</accession>
<gene>
    <name evidence="2" type="ORF">D6D85_13740</name>
</gene>
<keyword evidence="1" id="KW-0812">Transmembrane</keyword>
<comment type="caution">
    <text evidence="2">The sequence shown here is derived from an EMBL/GenBank/DDBJ whole genome shotgun (WGS) entry which is preliminary data.</text>
</comment>
<dbReference type="Proteomes" id="UP000277582">
    <property type="component" value="Unassembled WGS sequence"/>
</dbReference>
<keyword evidence="1" id="KW-0472">Membrane</keyword>
<dbReference type="RefSeq" id="WP_125672519.1">
    <property type="nucleotide sequence ID" value="NZ_RCOS01000152.1"/>
</dbReference>
<protein>
    <submittedName>
        <fullName evidence="2">Uncharacterized protein</fullName>
    </submittedName>
</protein>
<feature type="transmembrane region" description="Helical" evidence="1">
    <location>
        <begin position="14"/>
        <end position="34"/>
    </location>
</feature>
<name>A0A3R9QT08_9CREN</name>
<dbReference type="EMBL" id="RCOS01000152">
    <property type="protein sequence ID" value="RSN72468.1"/>
    <property type="molecule type" value="Genomic_DNA"/>
</dbReference>
<keyword evidence="1" id="KW-1133">Transmembrane helix</keyword>
<organism evidence="2 3">
    <name type="scientific">Candidatus Methanodesulfokora washburnensis</name>
    <dbReference type="NCBI Taxonomy" id="2478471"/>
    <lineage>
        <taxon>Archaea</taxon>
        <taxon>Thermoproteota</taxon>
        <taxon>Candidatus Korarchaeia</taxon>
        <taxon>Candidatus Korarchaeia incertae sedis</taxon>
        <taxon>Candidatus Methanodesulfokora</taxon>
    </lineage>
</organism>
<reference evidence="2 3" key="1">
    <citation type="submission" date="2018-10" db="EMBL/GenBank/DDBJ databases">
        <title>Co-occurring genomic capacity for anaerobic methane metabolism and dissimilatory sulfite reduction discovered in the Korarchaeota.</title>
        <authorList>
            <person name="Mckay L.J."/>
            <person name="Dlakic M."/>
            <person name="Fields M.W."/>
            <person name="Delmont T.O."/>
            <person name="Eren A.M."/>
            <person name="Jay Z.J."/>
            <person name="Klingelsmith K.B."/>
            <person name="Rusch D.B."/>
            <person name="Inskeep W.P."/>
        </authorList>
    </citation>
    <scope>NUCLEOTIDE SEQUENCE [LARGE SCALE GENOMIC DNA]</scope>
    <source>
        <strain evidence="2 3">MDKW</strain>
    </source>
</reference>
<sequence length="154" mass="16332">MYRFTWKGRAPEEFAHIALGVIIGYLVAIAVAPYVGTTVIFNLGTALASIIIAVGFAWILDSVGVGRAIPGRWEYIIYCGLGIATFNFITTQGLVPLSPVDIVTGLMPKDPMTVLRGFIYGAIGGFLISLAEGLTFHRIGGRPSSTSRRAGVAG</sequence>
<proteinExistence type="predicted"/>
<feature type="transmembrane region" description="Helical" evidence="1">
    <location>
        <begin position="117"/>
        <end position="139"/>
    </location>
</feature>
<evidence type="ECO:0000313" key="2">
    <source>
        <dbReference type="EMBL" id="RSN72468.1"/>
    </source>
</evidence>